<evidence type="ECO:0000313" key="1">
    <source>
        <dbReference type="Proteomes" id="UP000035642"/>
    </source>
</evidence>
<sequence>MRGQPEDSQQVRDIEMEPFRARTTEQTERNVRKEDEMCDEGTIWCLVFGGTTLEENSWWVNINMQFY</sequence>
<dbReference type="WBParaSite" id="ACAC_0000560101-mRNA-1">
    <property type="protein sequence ID" value="ACAC_0000560101-mRNA-1"/>
    <property type="gene ID" value="ACAC_0000560101"/>
</dbReference>
<name>A0A0K0D6A6_ANGCA</name>
<organism evidence="1 2">
    <name type="scientific">Angiostrongylus cantonensis</name>
    <name type="common">Rat lungworm</name>
    <dbReference type="NCBI Taxonomy" id="6313"/>
    <lineage>
        <taxon>Eukaryota</taxon>
        <taxon>Metazoa</taxon>
        <taxon>Ecdysozoa</taxon>
        <taxon>Nematoda</taxon>
        <taxon>Chromadorea</taxon>
        <taxon>Rhabditida</taxon>
        <taxon>Rhabditina</taxon>
        <taxon>Rhabditomorpha</taxon>
        <taxon>Strongyloidea</taxon>
        <taxon>Metastrongylidae</taxon>
        <taxon>Angiostrongylus</taxon>
    </lineage>
</organism>
<protein>
    <submittedName>
        <fullName evidence="2">Uncharacterized protein</fullName>
    </submittedName>
</protein>
<reference evidence="2" key="2">
    <citation type="submission" date="2017-02" db="UniProtKB">
        <authorList>
            <consortium name="WormBaseParasite"/>
        </authorList>
    </citation>
    <scope>IDENTIFICATION</scope>
</reference>
<dbReference type="Proteomes" id="UP000035642">
    <property type="component" value="Unassembled WGS sequence"/>
</dbReference>
<reference evidence="1" key="1">
    <citation type="submission" date="2012-09" db="EMBL/GenBank/DDBJ databases">
        <authorList>
            <person name="Martin A.A."/>
        </authorList>
    </citation>
    <scope>NUCLEOTIDE SEQUENCE</scope>
</reference>
<evidence type="ECO:0000313" key="2">
    <source>
        <dbReference type="WBParaSite" id="ACAC_0000560101-mRNA-1"/>
    </source>
</evidence>
<keyword evidence="1" id="KW-1185">Reference proteome</keyword>
<proteinExistence type="predicted"/>
<dbReference type="AlphaFoldDB" id="A0A0K0D6A6"/>
<accession>A0A0K0D6A6</accession>